<dbReference type="EMBL" id="JACXVP010000004">
    <property type="protein sequence ID" value="KAG5608455.1"/>
    <property type="molecule type" value="Genomic_DNA"/>
</dbReference>
<feature type="transmembrane region" description="Helical" evidence="1">
    <location>
        <begin position="31"/>
        <end position="60"/>
    </location>
</feature>
<sequence>MERSGLTLLKLHFVALKSASIGNSELELATFWISLLLLFLTFYFSCRFTCFACVVQCHLLKVIQIDKLKWHSLKIKAGDQDKAPKSWEGTV</sequence>
<keyword evidence="3" id="KW-1185">Reference proteome</keyword>
<evidence type="ECO:0000256" key="1">
    <source>
        <dbReference type="SAM" id="Phobius"/>
    </source>
</evidence>
<keyword evidence="1" id="KW-1133">Transmembrane helix</keyword>
<evidence type="ECO:0000313" key="2">
    <source>
        <dbReference type="EMBL" id="KAG5608455.1"/>
    </source>
</evidence>
<reference evidence="2 3" key="1">
    <citation type="submission" date="2020-09" db="EMBL/GenBank/DDBJ databases">
        <title>De no assembly of potato wild relative species, Solanum commersonii.</title>
        <authorList>
            <person name="Cho K."/>
        </authorList>
    </citation>
    <scope>NUCLEOTIDE SEQUENCE [LARGE SCALE GENOMIC DNA]</scope>
    <source>
        <strain evidence="2">LZ3.2</strain>
        <tissue evidence="2">Leaf</tissue>
    </source>
</reference>
<accession>A0A9J5Z967</accession>
<name>A0A9J5Z967_SOLCO</name>
<dbReference type="AlphaFoldDB" id="A0A9J5Z967"/>
<proteinExistence type="predicted"/>
<gene>
    <name evidence="2" type="ORF">H5410_019736</name>
</gene>
<keyword evidence="1" id="KW-0812">Transmembrane</keyword>
<comment type="caution">
    <text evidence="2">The sequence shown here is derived from an EMBL/GenBank/DDBJ whole genome shotgun (WGS) entry which is preliminary data.</text>
</comment>
<evidence type="ECO:0000313" key="3">
    <source>
        <dbReference type="Proteomes" id="UP000824120"/>
    </source>
</evidence>
<organism evidence="2 3">
    <name type="scientific">Solanum commersonii</name>
    <name type="common">Commerson's wild potato</name>
    <name type="synonym">Commerson's nightshade</name>
    <dbReference type="NCBI Taxonomy" id="4109"/>
    <lineage>
        <taxon>Eukaryota</taxon>
        <taxon>Viridiplantae</taxon>
        <taxon>Streptophyta</taxon>
        <taxon>Embryophyta</taxon>
        <taxon>Tracheophyta</taxon>
        <taxon>Spermatophyta</taxon>
        <taxon>Magnoliopsida</taxon>
        <taxon>eudicotyledons</taxon>
        <taxon>Gunneridae</taxon>
        <taxon>Pentapetalae</taxon>
        <taxon>asterids</taxon>
        <taxon>lamiids</taxon>
        <taxon>Solanales</taxon>
        <taxon>Solanaceae</taxon>
        <taxon>Solanoideae</taxon>
        <taxon>Solaneae</taxon>
        <taxon>Solanum</taxon>
    </lineage>
</organism>
<keyword evidence="1" id="KW-0472">Membrane</keyword>
<dbReference type="Proteomes" id="UP000824120">
    <property type="component" value="Chromosome 4"/>
</dbReference>
<protein>
    <submittedName>
        <fullName evidence="2">Uncharacterized protein</fullName>
    </submittedName>
</protein>